<gene>
    <name evidence="2" type="ORF">TRFO_13284</name>
</gene>
<evidence type="ECO:0000313" key="2">
    <source>
        <dbReference type="EMBL" id="OHT16279.1"/>
    </source>
</evidence>
<evidence type="ECO:0008006" key="4">
    <source>
        <dbReference type="Google" id="ProtNLM"/>
    </source>
</evidence>
<name>A0A1J4KYG7_9EUKA</name>
<evidence type="ECO:0000313" key="3">
    <source>
        <dbReference type="Proteomes" id="UP000179807"/>
    </source>
</evidence>
<keyword evidence="3" id="KW-1185">Reference proteome</keyword>
<dbReference type="OrthoDB" id="10548758at2759"/>
<reference evidence="2" key="1">
    <citation type="submission" date="2016-10" db="EMBL/GenBank/DDBJ databases">
        <authorList>
            <person name="Benchimol M."/>
            <person name="Almeida L.G."/>
            <person name="Vasconcelos A.T."/>
            <person name="Perreira-Neves A."/>
            <person name="Rosa I.A."/>
            <person name="Tasca T."/>
            <person name="Bogo M.R."/>
            <person name="de Souza W."/>
        </authorList>
    </citation>
    <scope>NUCLEOTIDE SEQUENCE [LARGE SCALE GENOMIC DNA]</scope>
    <source>
        <strain evidence="2">K</strain>
    </source>
</reference>
<dbReference type="EMBL" id="MLAK01000123">
    <property type="protein sequence ID" value="OHT16279.1"/>
    <property type="molecule type" value="Genomic_DNA"/>
</dbReference>
<accession>A0A1J4KYG7</accession>
<comment type="caution">
    <text evidence="2">The sequence shown here is derived from an EMBL/GenBank/DDBJ whole genome shotgun (WGS) entry which is preliminary data.</text>
</comment>
<feature type="region of interest" description="Disordered" evidence="1">
    <location>
        <begin position="162"/>
        <end position="184"/>
    </location>
</feature>
<evidence type="ECO:0000256" key="1">
    <source>
        <dbReference type="SAM" id="MobiDB-lite"/>
    </source>
</evidence>
<proteinExistence type="predicted"/>
<dbReference type="VEuPathDB" id="TrichDB:TRFO_13284"/>
<feature type="compositionally biased region" description="Basic and acidic residues" evidence="1">
    <location>
        <begin position="167"/>
        <end position="178"/>
    </location>
</feature>
<dbReference type="GeneID" id="94831855"/>
<protein>
    <recommendedName>
        <fullName evidence="4">PIH1D1/2/3 CS-like domain-containing protein</fullName>
    </recommendedName>
</protein>
<organism evidence="2 3">
    <name type="scientific">Tritrichomonas foetus</name>
    <dbReference type="NCBI Taxonomy" id="1144522"/>
    <lineage>
        <taxon>Eukaryota</taxon>
        <taxon>Metamonada</taxon>
        <taxon>Parabasalia</taxon>
        <taxon>Tritrichomonadida</taxon>
        <taxon>Tritrichomonadidae</taxon>
        <taxon>Tritrichomonas</taxon>
    </lineage>
</organism>
<dbReference type="RefSeq" id="XP_068369415.1">
    <property type="nucleotide sequence ID" value="XM_068497151.1"/>
</dbReference>
<dbReference type="AlphaFoldDB" id="A0A1J4KYG7"/>
<dbReference type="Proteomes" id="UP000179807">
    <property type="component" value="Unassembled WGS sequence"/>
</dbReference>
<sequence>MPYEVVVDEEYNARWNAPLLSLEIKVEQEKKVRKPFHIVESPDFEEEEDTKNLELVKDEQEEVPSKIVYEAFKNPESGETPKIQTVQKMPFNLTTEDKVVTVVLYVPRAIEDTLNIDDNFISIETKNGQLYQAEINPPFPLKSNPIIKSNPVSTTLIFIETEEDEKAPEPEEEKKQEVDMTLPDVIPDLKNPLIYELEP</sequence>